<keyword evidence="19" id="KW-0964">Secreted</keyword>
<dbReference type="GO" id="GO:0004601">
    <property type="term" value="F:peroxidase activity"/>
    <property type="evidence" value="ECO:0000318"/>
    <property type="project" value="GO_Central"/>
</dbReference>
<evidence type="ECO:0000256" key="4">
    <source>
        <dbReference type="ARBA" id="ARBA00022617"/>
    </source>
</evidence>
<dbReference type="Gramene" id="TraesCLE_scaffold_041890_01G000300.1">
    <property type="protein sequence ID" value="TraesCLE_scaffold_041890_01G000300.1"/>
    <property type="gene ID" value="TraesCLE_scaffold_041890_01G000300"/>
</dbReference>
<evidence type="ECO:0000256" key="2">
    <source>
        <dbReference type="ARBA" id="ARBA00006873"/>
    </source>
</evidence>
<dbReference type="GO" id="GO:0042744">
    <property type="term" value="P:hydrogen peroxide catabolic process"/>
    <property type="evidence" value="ECO:0007669"/>
    <property type="project" value="UniProtKB-KW"/>
</dbReference>
<sequence>MAASASCISLVVLVALATAASAQLSPTFYSVSCPGALAAIKSAVTAAVSSDPRMGASLLRLHFHDCFVQGCDASVLLSGNEQNAGPNAGSLRGFGVIDGIKAQVEAVCKQTVSCADILAVAARDSVVALGGPSWTVPLGRRDSTGANAGLANSDLPGPGSSRAQLEAAFLKKGLDTVDMVALSGAHTIGQAQCSSFRSRIYGGDTNINAAYAASLRANCPQSGGNGNLAPLDTTTPNVFDNAYYTDLLSQKGLMHSDQVLFNGDTTDNTVRNFASNPAAFSNAFTTAMIKMGNIAPLTGAQGQIRLSCSKVNS</sequence>
<keyword evidence="22" id="KW-1185">Reference proteome</keyword>
<dbReference type="Gramene" id="TraesPARA_EIv1.0_0650220.1">
    <property type="protein sequence ID" value="TraesPARA_EIv1.0_0650220.1.CDS"/>
    <property type="gene ID" value="TraesPARA_EIv1.0_0650220"/>
</dbReference>
<evidence type="ECO:0000256" key="11">
    <source>
        <dbReference type="ARBA" id="ARBA00023283"/>
    </source>
</evidence>
<feature type="binding site" evidence="16">
    <location>
        <position position="187"/>
    </location>
    <ligand>
        <name>Ca(2+)</name>
        <dbReference type="ChEBI" id="CHEBI:29108"/>
        <label>2</label>
    </ligand>
</feature>
<accession>A0A3B6D745</accession>
<keyword evidence="8 16" id="KW-0408">Iron</keyword>
<dbReference type="PROSITE" id="PS50873">
    <property type="entry name" value="PEROXIDASE_4"/>
    <property type="match status" value="1"/>
</dbReference>
<dbReference type="Proteomes" id="UP000019116">
    <property type="component" value="Chromosome 2D"/>
</dbReference>
<evidence type="ECO:0000256" key="9">
    <source>
        <dbReference type="ARBA" id="ARBA00023157"/>
    </source>
</evidence>
<evidence type="ECO:0000256" key="10">
    <source>
        <dbReference type="ARBA" id="ARBA00023180"/>
    </source>
</evidence>
<dbReference type="Gramene" id="TraesJUL2D03G01121320.1">
    <property type="protein sequence ID" value="TraesJUL2D03G01121320.1"/>
    <property type="gene ID" value="TraesJUL2D03G01121320"/>
</dbReference>
<feature type="binding site" evidence="16">
    <location>
        <position position="65"/>
    </location>
    <ligand>
        <name>Ca(2+)</name>
        <dbReference type="ChEBI" id="CHEBI:29108"/>
        <label>1</label>
    </ligand>
</feature>
<dbReference type="Gene3D" id="1.10.420.10">
    <property type="entry name" value="Peroxidase, domain 2"/>
    <property type="match status" value="1"/>
</dbReference>
<dbReference type="FunFam" id="1.10.520.10:FF:000009">
    <property type="entry name" value="Peroxidase"/>
    <property type="match status" value="1"/>
</dbReference>
<feature type="chain" id="PRO_5043075788" description="Peroxidase" evidence="19">
    <location>
        <begin position="23"/>
        <end position="313"/>
    </location>
</feature>
<evidence type="ECO:0000256" key="8">
    <source>
        <dbReference type="ARBA" id="ARBA00023004"/>
    </source>
</evidence>
<dbReference type="InterPro" id="IPR010255">
    <property type="entry name" value="Haem_peroxidase_sf"/>
</dbReference>
<keyword evidence="3 19" id="KW-0575">Peroxidase</keyword>
<feature type="disulfide bond" evidence="18">
    <location>
        <begin position="66"/>
        <end position="71"/>
    </location>
</feature>
<comment type="similarity">
    <text evidence="2">Belongs to the peroxidase family. Ascorbate peroxidase subfamily.</text>
</comment>
<feature type="binding site" evidence="16">
    <location>
        <position position="235"/>
    </location>
    <ligand>
        <name>Ca(2+)</name>
        <dbReference type="ChEBI" id="CHEBI:29108"/>
        <label>2</label>
    </ligand>
</feature>
<dbReference type="Gramene" id="TraesROB_scaffold_134729_01G000100.1">
    <property type="protein sequence ID" value="TraesROB_scaffold_134729_01G000100.1"/>
    <property type="gene ID" value="TraesROB_scaffold_134729_01G000100"/>
</dbReference>
<keyword evidence="19" id="KW-0732">Signal</keyword>
<dbReference type="RefSeq" id="XP_044330411.1">
    <property type="nucleotide sequence ID" value="XM_044474476.1"/>
</dbReference>
<feature type="binding site" evidence="16">
    <location>
        <position position="72"/>
    </location>
    <ligand>
        <name>Ca(2+)</name>
        <dbReference type="ChEBI" id="CHEBI:29108"/>
        <label>1</label>
    </ligand>
</feature>
<keyword evidence="7 19" id="KW-0560">Oxidoreductase</keyword>
<keyword evidence="10" id="KW-0325">Glycoprotein</keyword>
<dbReference type="InterPro" id="IPR002016">
    <property type="entry name" value="Haem_peroxidase"/>
</dbReference>
<dbReference type="InterPro" id="IPR000823">
    <property type="entry name" value="Peroxidase_pln"/>
</dbReference>
<dbReference type="GeneID" id="123051566"/>
<dbReference type="Gramene" id="TraesJAG2D03G01118340.1">
    <property type="protein sequence ID" value="TraesJAG2D03G01118340.1"/>
    <property type="gene ID" value="TraesJAG2D03G01118340"/>
</dbReference>
<dbReference type="Gramene" id="TraesCS2D02G107400.1">
    <property type="protein sequence ID" value="TraesCS2D02G107400.1"/>
    <property type="gene ID" value="TraesCS2D02G107400"/>
</dbReference>
<feature type="binding site" evidence="16">
    <location>
        <position position="232"/>
    </location>
    <ligand>
        <name>Ca(2+)</name>
        <dbReference type="ChEBI" id="CHEBI:29108"/>
        <label>2</label>
    </ligand>
</feature>
<evidence type="ECO:0000256" key="3">
    <source>
        <dbReference type="ARBA" id="ARBA00022559"/>
    </source>
</evidence>
<reference evidence="21" key="2">
    <citation type="submission" date="2018-10" db="UniProtKB">
        <authorList>
            <consortium name="EnsemblPlants"/>
        </authorList>
    </citation>
    <scope>IDENTIFICATION</scope>
</reference>
<dbReference type="Gramene" id="TraesWEE_scaffold_082212_01G000100.1">
    <property type="protein sequence ID" value="TraesWEE_scaffold_082212_01G000100.1"/>
    <property type="gene ID" value="TraesWEE_scaffold_082212_01G000100"/>
</dbReference>
<dbReference type="Gramene" id="TraesSYM2D03G01129260.1">
    <property type="protein sequence ID" value="TraesSYM2D03G01129260.1"/>
    <property type="gene ID" value="TraesSYM2D03G01129260"/>
</dbReference>
<dbReference type="OrthoDB" id="2113341at2759"/>
<evidence type="ECO:0000256" key="6">
    <source>
        <dbReference type="ARBA" id="ARBA00022837"/>
    </source>
</evidence>
<dbReference type="Pfam" id="PF00141">
    <property type="entry name" value="peroxidase"/>
    <property type="match status" value="1"/>
</dbReference>
<keyword evidence="12 19" id="KW-0376">Hydrogen peroxide</keyword>
<evidence type="ECO:0000256" key="14">
    <source>
        <dbReference type="PIRSR" id="PIRSR600823-1"/>
    </source>
</evidence>
<feature type="binding site" evidence="16">
    <location>
        <position position="70"/>
    </location>
    <ligand>
        <name>Ca(2+)</name>
        <dbReference type="ChEBI" id="CHEBI:29108"/>
        <label>1</label>
    </ligand>
</feature>
<dbReference type="EC" id="1.11.1.7" evidence="19"/>
<gene>
    <name evidence="21" type="primary">LOC123051566</name>
</gene>
<feature type="binding site" evidence="15">
    <location>
        <position position="156"/>
    </location>
    <ligand>
        <name>substrate</name>
    </ligand>
</feature>
<feature type="signal peptide" evidence="19">
    <location>
        <begin position="1"/>
        <end position="22"/>
    </location>
</feature>
<feature type="binding site" evidence="16">
    <location>
        <position position="74"/>
    </location>
    <ligand>
        <name>Ca(2+)</name>
        <dbReference type="ChEBI" id="CHEBI:29108"/>
        <label>1</label>
    </ligand>
</feature>
<dbReference type="GO" id="GO:0140825">
    <property type="term" value="F:lactoperoxidase activity"/>
    <property type="evidence" value="ECO:0007669"/>
    <property type="project" value="UniProtKB-EC"/>
</dbReference>
<evidence type="ECO:0000256" key="19">
    <source>
        <dbReference type="RuleBase" id="RU362060"/>
    </source>
</evidence>
<dbReference type="Gramene" id="TraesARI2D03G01131580.1">
    <property type="protein sequence ID" value="TraesARI2D03G01131580.1"/>
    <property type="gene ID" value="TraesARI2D03G01131580"/>
</dbReference>
<evidence type="ECO:0000259" key="20">
    <source>
        <dbReference type="PROSITE" id="PS50873"/>
    </source>
</evidence>
<protein>
    <recommendedName>
        <fullName evidence="19">Peroxidase</fullName>
        <ecNumber evidence="19">1.11.1.7</ecNumber>
    </recommendedName>
</protein>
<dbReference type="Gramene" id="TraesMAC2D03G01113490.1">
    <property type="protein sequence ID" value="TraesMAC2D03G01113490.1"/>
    <property type="gene ID" value="TraesMAC2D03G01113490"/>
</dbReference>
<comment type="similarity">
    <text evidence="19">Belongs to the peroxidase family. Classical plant (class III) peroxidase subfamily.</text>
</comment>
<keyword evidence="9 18" id="KW-1015">Disulfide bond</keyword>
<dbReference type="GO" id="GO:0046872">
    <property type="term" value="F:metal ion binding"/>
    <property type="evidence" value="ECO:0007669"/>
    <property type="project" value="UniProtKB-UniRule"/>
</dbReference>
<keyword evidence="6 16" id="KW-0106">Calcium</keyword>
<feature type="disulfide bond" evidence="18">
    <location>
        <begin position="114"/>
        <end position="308"/>
    </location>
</feature>
<dbReference type="Gramene" id="TraesCS2D03G0228000.1">
    <property type="protein sequence ID" value="TraesCS2D03G0228000.1.CDS"/>
    <property type="gene ID" value="TraesCS2D03G0228000"/>
</dbReference>
<dbReference type="Gramene" id="TraesNOR2D03G01131080.1">
    <property type="protein sequence ID" value="TraesNOR2D03G01131080.1"/>
    <property type="gene ID" value="TraesNOR2D03G01131080"/>
</dbReference>
<feature type="binding site" description="axial binding residue" evidence="16">
    <location>
        <position position="186"/>
    </location>
    <ligand>
        <name>heme b</name>
        <dbReference type="ChEBI" id="CHEBI:60344"/>
    </ligand>
    <ligandPart>
        <name>Fe</name>
        <dbReference type="ChEBI" id="CHEBI:18248"/>
    </ligandPart>
</feature>
<evidence type="ECO:0000313" key="22">
    <source>
        <dbReference type="Proteomes" id="UP000019116"/>
    </source>
</evidence>
<organism evidence="21">
    <name type="scientific">Triticum aestivum</name>
    <name type="common">Wheat</name>
    <dbReference type="NCBI Taxonomy" id="4565"/>
    <lineage>
        <taxon>Eukaryota</taxon>
        <taxon>Viridiplantae</taxon>
        <taxon>Streptophyta</taxon>
        <taxon>Embryophyta</taxon>
        <taxon>Tracheophyta</taxon>
        <taxon>Spermatophyta</taxon>
        <taxon>Magnoliopsida</taxon>
        <taxon>Liliopsida</taxon>
        <taxon>Poales</taxon>
        <taxon>Poaceae</taxon>
        <taxon>BOP clade</taxon>
        <taxon>Pooideae</taxon>
        <taxon>Triticodae</taxon>
        <taxon>Triticeae</taxon>
        <taxon>Triticinae</taxon>
        <taxon>Triticum</taxon>
    </lineage>
</organism>
<dbReference type="SUPFAM" id="SSF48113">
    <property type="entry name" value="Heme-dependent peroxidases"/>
    <property type="match status" value="1"/>
</dbReference>
<evidence type="ECO:0000256" key="15">
    <source>
        <dbReference type="PIRSR" id="PIRSR600823-2"/>
    </source>
</evidence>
<evidence type="ECO:0000256" key="17">
    <source>
        <dbReference type="PIRSR" id="PIRSR600823-4"/>
    </source>
</evidence>
<evidence type="ECO:0000256" key="13">
    <source>
        <dbReference type="ARBA" id="ARBA00056385"/>
    </source>
</evidence>
<dbReference type="GO" id="GO:0009505">
    <property type="term" value="C:plant-type cell wall"/>
    <property type="evidence" value="ECO:0000318"/>
    <property type="project" value="GO_Central"/>
</dbReference>
<comment type="cofactor">
    <cofactor evidence="16 19">
        <name>Ca(2+)</name>
        <dbReference type="ChEBI" id="CHEBI:29108"/>
    </cofactor>
    <text evidence="16 19">Binds 2 calcium ions per subunit.</text>
</comment>
<feature type="binding site" evidence="16">
    <location>
        <position position="240"/>
    </location>
    <ligand>
        <name>Ca(2+)</name>
        <dbReference type="ChEBI" id="CHEBI:29108"/>
        <label>2</label>
    </ligand>
</feature>
<keyword evidence="4 19" id="KW-0349">Heme</keyword>
<dbReference type="PRINTS" id="PR00458">
    <property type="entry name" value="PEROXIDASE"/>
</dbReference>
<feature type="disulfide bond" evidence="18">
    <location>
        <begin position="33"/>
        <end position="108"/>
    </location>
</feature>
<keyword evidence="5 16" id="KW-0479">Metal-binding</keyword>
<evidence type="ECO:0000256" key="12">
    <source>
        <dbReference type="ARBA" id="ARBA00023324"/>
    </source>
</evidence>
<dbReference type="SMR" id="A0A3B6D745"/>
<keyword evidence="11" id="KW-0873">Pyrrolidone carboxylic acid</keyword>
<reference evidence="21" key="1">
    <citation type="submission" date="2018-08" db="EMBL/GenBank/DDBJ databases">
        <authorList>
            <person name="Rossello M."/>
        </authorList>
    </citation>
    <scope>NUCLEOTIDE SEQUENCE [LARGE SCALE GENOMIC DNA]</scope>
    <source>
        <strain evidence="21">cv. Chinese Spring</strain>
    </source>
</reference>
<feature type="disulfide bond" evidence="18">
    <location>
        <begin position="193"/>
        <end position="219"/>
    </location>
</feature>
<feature type="site" description="Transition state stabilizer" evidence="17">
    <location>
        <position position="60"/>
    </location>
</feature>
<evidence type="ECO:0000256" key="18">
    <source>
        <dbReference type="PIRSR" id="PIRSR600823-5"/>
    </source>
</evidence>
<comment type="function">
    <text evidence="19">Removal of H(2)O(2), oxidation of toxic reductants, biosynthesis and degradation of lignin, suberization, auxin catabolism, response to environmental stresses such as wounding, pathogen attack and oxidative stress.</text>
</comment>
<comment type="catalytic activity">
    <reaction evidence="1 19">
        <text>2 a phenolic donor + H2O2 = 2 a phenolic radical donor + 2 H2O</text>
        <dbReference type="Rhea" id="RHEA:56136"/>
        <dbReference type="ChEBI" id="CHEBI:15377"/>
        <dbReference type="ChEBI" id="CHEBI:16240"/>
        <dbReference type="ChEBI" id="CHEBI:139520"/>
        <dbReference type="ChEBI" id="CHEBI:139521"/>
        <dbReference type="EC" id="1.11.1.7"/>
    </reaction>
</comment>
<dbReference type="InterPro" id="IPR019793">
    <property type="entry name" value="Peroxidases_heam-ligand_BS"/>
</dbReference>
<dbReference type="EnsemblPlants" id="TraesCS2D02G107400.1">
    <property type="protein sequence ID" value="TraesCS2D02G107400.1"/>
    <property type="gene ID" value="TraesCS2D02G107400"/>
</dbReference>
<dbReference type="GO" id="GO:0020037">
    <property type="term" value="F:heme binding"/>
    <property type="evidence" value="ECO:0007669"/>
    <property type="project" value="UniProtKB-UniRule"/>
</dbReference>
<feature type="active site" description="Proton acceptor" evidence="14">
    <location>
        <position position="64"/>
    </location>
</feature>
<evidence type="ECO:0000256" key="7">
    <source>
        <dbReference type="ARBA" id="ARBA00023002"/>
    </source>
</evidence>
<dbReference type="PANTHER" id="PTHR31388:SF275">
    <property type="entry name" value="PEROXIDASE"/>
    <property type="match status" value="1"/>
</dbReference>
<dbReference type="PROSITE" id="PS00435">
    <property type="entry name" value="PEROXIDASE_1"/>
    <property type="match status" value="1"/>
</dbReference>
<dbReference type="STRING" id="4565.A0A3B6D745"/>
<dbReference type="PANTHER" id="PTHR31388">
    <property type="entry name" value="PEROXIDASE 72-RELATED"/>
    <property type="match status" value="1"/>
</dbReference>
<dbReference type="GO" id="GO:0005576">
    <property type="term" value="C:extracellular region"/>
    <property type="evidence" value="ECO:0007669"/>
    <property type="project" value="UniProtKB-SubCell"/>
</dbReference>
<feature type="domain" description="Plant heme peroxidase family profile" evidence="20">
    <location>
        <begin position="23"/>
        <end position="312"/>
    </location>
</feature>
<dbReference type="Gramene" id="TraesCAD_scaffold_069952_01G000300.1">
    <property type="protein sequence ID" value="TraesCAD_scaffold_069952_01G000300.1"/>
    <property type="gene ID" value="TraesCAD_scaffold_069952_01G000300"/>
</dbReference>
<dbReference type="FunFam" id="1.10.420.10:FF:000001">
    <property type="entry name" value="Peroxidase"/>
    <property type="match status" value="1"/>
</dbReference>
<dbReference type="Gene3D" id="1.10.520.10">
    <property type="match status" value="1"/>
</dbReference>
<evidence type="ECO:0000256" key="5">
    <source>
        <dbReference type="ARBA" id="ARBA00022723"/>
    </source>
</evidence>
<feature type="binding site" evidence="16">
    <location>
        <position position="68"/>
    </location>
    <ligand>
        <name>Ca(2+)</name>
        <dbReference type="ChEBI" id="CHEBI:29108"/>
        <label>1</label>
    </ligand>
</feature>
<evidence type="ECO:0000256" key="1">
    <source>
        <dbReference type="ARBA" id="ARBA00000189"/>
    </source>
</evidence>
<evidence type="ECO:0000256" key="16">
    <source>
        <dbReference type="PIRSR" id="PIRSR600823-3"/>
    </source>
</evidence>
<comment type="function">
    <text evidence="13">Involved in defense response to powdery meldew fungus.</text>
</comment>
<dbReference type="InterPro" id="IPR019794">
    <property type="entry name" value="Peroxidases_AS"/>
</dbReference>
<comment type="cofactor">
    <cofactor evidence="16 19">
        <name>heme b</name>
        <dbReference type="ChEBI" id="CHEBI:60344"/>
    </cofactor>
    <text evidence="16 19">Binds 1 heme b (iron(II)-protoporphyrin IX) group per subunit.</text>
</comment>
<dbReference type="AlphaFoldDB" id="A0A3B6D745"/>
<comment type="subcellular location">
    <subcellularLocation>
        <location evidence="19">Secreted</location>
    </subcellularLocation>
</comment>
<dbReference type="Gramene" id="TraesSTA2D03G01103700.1">
    <property type="protein sequence ID" value="TraesSTA2D03G01103700.1"/>
    <property type="gene ID" value="TraesSTA2D03G01103700"/>
</dbReference>
<evidence type="ECO:0000313" key="21">
    <source>
        <dbReference type="EnsemblPlants" id="TraesCS2D02G107400.1"/>
    </source>
</evidence>
<dbReference type="GO" id="GO:0006979">
    <property type="term" value="P:response to oxidative stress"/>
    <property type="evidence" value="ECO:0007669"/>
    <property type="project" value="UniProtKB-UniRule"/>
</dbReference>
<name>A0A3B6D745_WHEAT</name>
<dbReference type="CDD" id="cd00693">
    <property type="entry name" value="secretory_peroxidase"/>
    <property type="match status" value="1"/>
</dbReference>
<proteinExistence type="inferred from homology"/>
<dbReference type="PROSITE" id="PS00436">
    <property type="entry name" value="PEROXIDASE_2"/>
    <property type="match status" value="1"/>
</dbReference>
<dbReference type="InterPro" id="IPR033905">
    <property type="entry name" value="Secretory_peroxidase"/>
</dbReference>
<feature type="binding site" evidence="16">
    <location>
        <position position="81"/>
    </location>
    <ligand>
        <name>Ca(2+)</name>
        <dbReference type="ChEBI" id="CHEBI:29108"/>
        <label>1</label>
    </ligand>
</feature>
<dbReference type="PRINTS" id="PR00461">
    <property type="entry name" value="PLPEROXIDASE"/>
</dbReference>